<comment type="caution">
    <text evidence="9">The sequence shown here is derived from an EMBL/GenBank/DDBJ whole genome shotgun (WGS) entry which is preliminary data.</text>
</comment>
<feature type="transmembrane region" description="Helical" evidence="7">
    <location>
        <begin position="88"/>
        <end position="108"/>
    </location>
</feature>
<evidence type="ECO:0000256" key="2">
    <source>
        <dbReference type="ARBA" id="ARBA00010170"/>
    </source>
</evidence>
<dbReference type="GO" id="GO:0016020">
    <property type="term" value="C:membrane"/>
    <property type="evidence" value="ECO:0007669"/>
    <property type="project" value="UniProtKB-SubCell"/>
</dbReference>
<dbReference type="EMBL" id="JAOPGA020001738">
    <property type="protein sequence ID" value="KAL0490973.1"/>
    <property type="molecule type" value="Genomic_DNA"/>
</dbReference>
<dbReference type="Proteomes" id="UP001431209">
    <property type="component" value="Unassembled WGS sequence"/>
</dbReference>
<keyword evidence="10" id="KW-1185">Reference proteome</keyword>
<organism evidence="9 10">
    <name type="scientific">Acrasis kona</name>
    <dbReference type="NCBI Taxonomy" id="1008807"/>
    <lineage>
        <taxon>Eukaryota</taxon>
        <taxon>Discoba</taxon>
        <taxon>Heterolobosea</taxon>
        <taxon>Tetramitia</taxon>
        <taxon>Eutetramitia</taxon>
        <taxon>Acrasidae</taxon>
        <taxon>Acrasis</taxon>
    </lineage>
</organism>
<feature type="transmembrane region" description="Helical" evidence="7">
    <location>
        <begin position="249"/>
        <end position="272"/>
    </location>
</feature>
<evidence type="ECO:0000256" key="6">
    <source>
        <dbReference type="SAM" id="MobiDB-lite"/>
    </source>
</evidence>
<keyword evidence="5 7" id="KW-0472">Membrane</keyword>
<dbReference type="Pfam" id="PF05041">
    <property type="entry name" value="Pecanex_C"/>
    <property type="match status" value="1"/>
</dbReference>
<gene>
    <name evidence="9" type="ORF">AKO1_009792</name>
</gene>
<feature type="transmembrane region" description="Helical" evidence="7">
    <location>
        <begin position="151"/>
        <end position="170"/>
    </location>
</feature>
<evidence type="ECO:0000256" key="4">
    <source>
        <dbReference type="ARBA" id="ARBA00022989"/>
    </source>
</evidence>
<dbReference type="InterPro" id="IPR007735">
    <property type="entry name" value="Pecanex_C"/>
</dbReference>
<name>A0AAW2ZPS7_9EUKA</name>
<sequence length="1044" mass="119360">METVTVFNEEQGAQQNQDQEPSPTGNITVEPIPNLVTQLPPSNIQTSPGPSTTTGIYKINFMKRDIAVNFDRRTLESLMDRNTFSGELIGVILATYISWSSTFMSVHFEGVDRKIMLAFAICVSQFSLIKSPQPDAHSPFHNTLWTAYSRAFYFTLLSIVILISSVIMYVNNPTFQLYGLNISTQSSSHNAISLCVFLIMLFPLLFVFGWLPHAGTFTLVAFELFHTELFGGTGCVSTLGAFIMLLSDVICMCVLVGVGYWSAAISSVPYGLDYASGVYGGVLVMSRMLIDLGCCLGLLFVCGSTQTFDVYYRYMSPYLGYVLTSIICANAFIVYYLIPQLSKHHPYTLFQYPLLTKMNLKTKLSQSFKSKFNLDWMWFEYVQYVIKWIDFVLWIVLVQSNITPCMRLFTRKLPPIGALFVVSMVSIRALRGAFTNPYNQAISLLISTLLFSIDFYSYSESFLFDLFVISFCVNAFQDLVLKIEFIRIYSAPVLSWGSMFHLVLQPMGIPHILLIITQMVVSSIVRAPMYPIIGSALWFMGYPRAIKFWERQYVTSRKDSTNTKLSSELHGGAAGEYSVNNLNGLFYEHAVIALQRELPNALRRGQFGAVKAGDVFIVVNEGLTCMIQMIEVGNGFCTFQLRGLEFKGTICQEREQDALWRMINRDEPCFLNRLIEDLNYPKKLRLLSLFQLLDLRWHTWQVLRSDLSLLTYNISENQADRIMMGFDSQKLVVVLYVKAMLYHLTDSEQLDYWIGKDSPFNASLSGMEEFDYDPFFSDTFDIDYDNAGGHVSFKNFLDSYGPMLNVFVQKRQEKLGKVYDEDQRNLINKLAFMTSLSGRRALSLNDRVHYAVNINLFLDRLHQLFKGDYRITSFKDEWLFSDFTLLSNVIAPALKSGLRMYQDHFIELDVDDSETVYEALSDYKKNIVMCHEGDPAWRDAILSDHDNLFSFRKKNMDDGRNTHNYYVLMLSRQPRSFNIIKLNKESVRGLWAGQQHELVYLGSETAERGSIQNMKHVLRNIINSSMDIPIGYPAFISPLTTAYW</sequence>
<accession>A0AAW2ZPS7</accession>
<feature type="compositionally biased region" description="Polar residues" evidence="6">
    <location>
        <begin position="1"/>
        <end position="27"/>
    </location>
</feature>
<feature type="transmembrane region" description="Helical" evidence="7">
    <location>
        <begin position="278"/>
        <end position="302"/>
    </location>
</feature>
<feature type="domain" description="Pecanex C-terminal" evidence="8">
    <location>
        <begin position="821"/>
        <end position="1044"/>
    </location>
</feature>
<dbReference type="PANTHER" id="PTHR12372">
    <property type="entry name" value="PECANEX"/>
    <property type="match status" value="1"/>
</dbReference>
<feature type="region of interest" description="Disordered" evidence="6">
    <location>
        <begin position="1"/>
        <end position="32"/>
    </location>
</feature>
<evidence type="ECO:0000313" key="9">
    <source>
        <dbReference type="EMBL" id="KAL0490973.1"/>
    </source>
</evidence>
<proteinExistence type="inferred from homology"/>
<evidence type="ECO:0000256" key="7">
    <source>
        <dbReference type="SAM" id="Phobius"/>
    </source>
</evidence>
<feature type="transmembrane region" description="Helical" evidence="7">
    <location>
        <begin position="318"/>
        <end position="338"/>
    </location>
</feature>
<evidence type="ECO:0000313" key="10">
    <source>
        <dbReference type="Proteomes" id="UP001431209"/>
    </source>
</evidence>
<evidence type="ECO:0000256" key="5">
    <source>
        <dbReference type="ARBA" id="ARBA00023136"/>
    </source>
</evidence>
<reference evidence="9 10" key="1">
    <citation type="submission" date="2024-03" db="EMBL/GenBank/DDBJ databases">
        <title>The Acrasis kona genome and developmental transcriptomes reveal deep origins of eukaryotic multicellular pathways.</title>
        <authorList>
            <person name="Sheikh S."/>
            <person name="Fu C.-J."/>
            <person name="Brown M.W."/>
            <person name="Baldauf S.L."/>
        </authorList>
    </citation>
    <scope>NUCLEOTIDE SEQUENCE [LARGE SCALE GENOMIC DNA]</scope>
    <source>
        <strain evidence="9 10">ATCC MYA-3509</strain>
    </source>
</reference>
<comment type="similarity">
    <text evidence="2">Belongs to the pecanex family.</text>
</comment>
<protein>
    <recommendedName>
        <fullName evidence="8">Pecanex C-terminal domain-containing protein</fullName>
    </recommendedName>
</protein>
<feature type="transmembrane region" description="Helical" evidence="7">
    <location>
        <begin position="191"/>
        <end position="211"/>
    </location>
</feature>
<dbReference type="AlphaFoldDB" id="A0AAW2ZPS7"/>
<feature type="transmembrane region" description="Helical" evidence="7">
    <location>
        <begin position="217"/>
        <end position="242"/>
    </location>
</feature>
<feature type="transmembrane region" description="Helical" evidence="7">
    <location>
        <begin position="438"/>
        <end position="456"/>
    </location>
</feature>
<dbReference type="InterPro" id="IPR039797">
    <property type="entry name" value="Pecanex"/>
</dbReference>
<evidence type="ECO:0000256" key="1">
    <source>
        <dbReference type="ARBA" id="ARBA00004141"/>
    </source>
</evidence>
<feature type="transmembrane region" description="Helical" evidence="7">
    <location>
        <begin position="523"/>
        <end position="542"/>
    </location>
</feature>
<evidence type="ECO:0000259" key="8">
    <source>
        <dbReference type="Pfam" id="PF05041"/>
    </source>
</evidence>
<comment type="subcellular location">
    <subcellularLocation>
        <location evidence="1">Membrane</location>
        <topology evidence="1">Multi-pass membrane protein</topology>
    </subcellularLocation>
</comment>
<feature type="transmembrane region" description="Helical" evidence="7">
    <location>
        <begin position="493"/>
        <end position="517"/>
    </location>
</feature>
<keyword evidence="4 7" id="KW-1133">Transmembrane helix</keyword>
<keyword evidence="3 7" id="KW-0812">Transmembrane</keyword>
<feature type="transmembrane region" description="Helical" evidence="7">
    <location>
        <begin position="381"/>
        <end position="402"/>
    </location>
</feature>
<evidence type="ECO:0000256" key="3">
    <source>
        <dbReference type="ARBA" id="ARBA00022692"/>
    </source>
</evidence>
<dbReference type="PANTHER" id="PTHR12372:SF7">
    <property type="entry name" value="PROTEIN PECANEX"/>
    <property type="match status" value="1"/>
</dbReference>